<dbReference type="GO" id="GO:0046872">
    <property type="term" value="F:metal ion binding"/>
    <property type="evidence" value="ECO:0007669"/>
    <property type="project" value="UniProtKB-KW"/>
</dbReference>
<evidence type="ECO:0000256" key="3">
    <source>
        <dbReference type="ARBA" id="ARBA00022723"/>
    </source>
</evidence>
<keyword evidence="7" id="KW-1185">Reference proteome</keyword>
<reference evidence="6" key="1">
    <citation type="submission" date="2011-09" db="EMBL/GenBank/DDBJ databases">
        <title>Complete sequence of Halovivax ruber XH-70.</title>
        <authorList>
            <consortium name="US DOE Joint Genome Institute"/>
            <person name="Lucas S."/>
            <person name="Han J."/>
            <person name="Lapidus A."/>
            <person name="Cheng J.-F."/>
            <person name="Goodwin L."/>
            <person name="Pitluck S."/>
            <person name="Peters L."/>
            <person name="Mikhailova N."/>
            <person name="Davenport K."/>
            <person name="Detter J.C."/>
            <person name="Han C."/>
            <person name="Tapia R."/>
            <person name="Land M."/>
            <person name="Hauser L."/>
            <person name="Kyrpides N."/>
            <person name="Ivanova N."/>
            <person name="Pagani I."/>
            <person name="Sproer C."/>
            <person name="Anderson I."/>
            <person name="Woyke T."/>
        </authorList>
    </citation>
    <scope>NUCLEOTIDE SEQUENCE</scope>
    <source>
        <strain evidence="6">XH-70</strain>
    </source>
</reference>
<dbReference type="HOGENOM" id="CLU_111362_4_0_2"/>
<dbReference type="SUPFAM" id="SSF69819">
    <property type="entry name" value="MTH1598-like"/>
    <property type="match status" value="1"/>
</dbReference>
<keyword evidence="4" id="KW-0106">Calcium</keyword>
<dbReference type="InterPro" id="IPR002804">
    <property type="entry name" value="Archease"/>
</dbReference>
<evidence type="ECO:0000313" key="6">
    <source>
        <dbReference type="EMBL" id="AGB16361.1"/>
    </source>
</evidence>
<dbReference type="PANTHER" id="PTHR12682:SF11">
    <property type="entry name" value="PROTEIN ARCHEASE"/>
    <property type="match status" value="1"/>
</dbReference>
<keyword evidence="2" id="KW-0819">tRNA processing</keyword>
<evidence type="ECO:0000313" key="7">
    <source>
        <dbReference type="Proteomes" id="UP000010846"/>
    </source>
</evidence>
<sequence>MPYELRPHTADIAVAATGRTLSAVFEATADGLAAASCDELIDSGEQLDITASAESLEALLFEYLDELIYVRDVELVLPVDHEVSIAERAGGWELEGRARGIPLDEIDAREVKAVTYADMRIEETAAGWEAYVVFDV</sequence>
<dbReference type="AlphaFoldDB" id="L0IDS9"/>
<keyword evidence="3" id="KW-0479">Metal-binding</keyword>
<dbReference type="STRING" id="797302.Halru_1762"/>
<dbReference type="InterPro" id="IPR023572">
    <property type="entry name" value="Archease_dom"/>
</dbReference>
<protein>
    <recommendedName>
        <fullName evidence="5">Archease domain-containing protein</fullName>
    </recommendedName>
</protein>
<dbReference type="Pfam" id="PF01951">
    <property type="entry name" value="Archease"/>
    <property type="match status" value="1"/>
</dbReference>
<organism evidence="6 7">
    <name type="scientific">Halovivax ruber (strain DSM 18193 / JCM 13892 / XH-70)</name>
    <dbReference type="NCBI Taxonomy" id="797302"/>
    <lineage>
        <taxon>Archaea</taxon>
        <taxon>Methanobacteriati</taxon>
        <taxon>Methanobacteriota</taxon>
        <taxon>Stenosarchaea group</taxon>
        <taxon>Halobacteria</taxon>
        <taxon>Halobacteriales</taxon>
        <taxon>Natrialbaceae</taxon>
        <taxon>Halovivax</taxon>
    </lineage>
</organism>
<name>L0IDS9_HALRX</name>
<evidence type="ECO:0000259" key="5">
    <source>
        <dbReference type="Pfam" id="PF01951"/>
    </source>
</evidence>
<evidence type="ECO:0000256" key="1">
    <source>
        <dbReference type="ARBA" id="ARBA00007963"/>
    </source>
</evidence>
<dbReference type="OrthoDB" id="8831at2157"/>
<feature type="domain" description="Archease" evidence="5">
    <location>
        <begin position="3"/>
        <end position="136"/>
    </location>
</feature>
<evidence type="ECO:0000256" key="2">
    <source>
        <dbReference type="ARBA" id="ARBA00022694"/>
    </source>
</evidence>
<dbReference type="eggNOG" id="arCOG04055">
    <property type="taxonomic scope" value="Archaea"/>
</dbReference>
<evidence type="ECO:0000256" key="4">
    <source>
        <dbReference type="ARBA" id="ARBA00022837"/>
    </source>
</evidence>
<dbReference type="Proteomes" id="UP000010846">
    <property type="component" value="Chromosome"/>
</dbReference>
<dbReference type="PANTHER" id="PTHR12682">
    <property type="entry name" value="ARCHEASE"/>
    <property type="match status" value="1"/>
</dbReference>
<accession>L0IDS9</accession>
<dbReference type="RefSeq" id="WP_015300991.1">
    <property type="nucleotide sequence ID" value="NC_019964.1"/>
</dbReference>
<dbReference type="EMBL" id="CP003050">
    <property type="protein sequence ID" value="AGB16361.1"/>
    <property type="molecule type" value="Genomic_DNA"/>
</dbReference>
<dbReference type="GeneID" id="14377183"/>
<dbReference type="Gene3D" id="3.55.10.10">
    <property type="entry name" value="Archease domain"/>
    <property type="match status" value="1"/>
</dbReference>
<dbReference type="GO" id="GO:0008033">
    <property type="term" value="P:tRNA processing"/>
    <property type="evidence" value="ECO:0007669"/>
    <property type="project" value="UniProtKB-KW"/>
</dbReference>
<gene>
    <name evidence="6" type="ordered locus">Halru_1762</name>
</gene>
<dbReference type="KEGG" id="hru:Halru_1762"/>
<proteinExistence type="inferred from homology"/>
<dbReference type="InterPro" id="IPR036820">
    <property type="entry name" value="Archease_dom_sf"/>
</dbReference>
<comment type="similarity">
    <text evidence="1">Belongs to the archease family.</text>
</comment>